<gene>
    <name evidence="1" type="ORF">DFH94DRAFT_699126</name>
</gene>
<accession>A0A9P5JVY1</accession>
<name>A0A9P5JVY1_9AGAM</name>
<protein>
    <submittedName>
        <fullName evidence="1">Uncharacterized protein</fullName>
    </submittedName>
</protein>
<sequence length="100" mass="10892">MSMIALCQHHAVGHCQMSWECIEASGVPHSKIFAITGVNNIDDEDVFVALSKSLALLGTDFIDLCARLSPHDRKLLLTTLLLSQAQPFSYLVLIRVVVGG</sequence>
<reference evidence="1" key="2">
    <citation type="journal article" date="2020" name="Nat. Commun.">
        <title>Large-scale genome sequencing of mycorrhizal fungi provides insights into the early evolution of symbiotic traits.</title>
        <authorList>
            <person name="Miyauchi S."/>
            <person name="Kiss E."/>
            <person name="Kuo A."/>
            <person name="Drula E."/>
            <person name="Kohler A."/>
            <person name="Sanchez-Garcia M."/>
            <person name="Morin E."/>
            <person name="Andreopoulos B."/>
            <person name="Barry K.W."/>
            <person name="Bonito G."/>
            <person name="Buee M."/>
            <person name="Carver A."/>
            <person name="Chen C."/>
            <person name="Cichocki N."/>
            <person name="Clum A."/>
            <person name="Culley D."/>
            <person name="Crous P.W."/>
            <person name="Fauchery L."/>
            <person name="Girlanda M."/>
            <person name="Hayes R.D."/>
            <person name="Keri Z."/>
            <person name="LaButti K."/>
            <person name="Lipzen A."/>
            <person name="Lombard V."/>
            <person name="Magnuson J."/>
            <person name="Maillard F."/>
            <person name="Murat C."/>
            <person name="Nolan M."/>
            <person name="Ohm R.A."/>
            <person name="Pangilinan J."/>
            <person name="Pereira M.F."/>
            <person name="Perotto S."/>
            <person name="Peter M."/>
            <person name="Pfister S."/>
            <person name="Riley R."/>
            <person name="Sitrit Y."/>
            <person name="Stielow J.B."/>
            <person name="Szollosi G."/>
            <person name="Zifcakova L."/>
            <person name="Stursova M."/>
            <person name="Spatafora J.W."/>
            <person name="Tedersoo L."/>
            <person name="Vaario L.M."/>
            <person name="Yamada A."/>
            <person name="Yan M."/>
            <person name="Wang P."/>
            <person name="Xu J."/>
            <person name="Bruns T."/>
            <person name="Baldrian P."/>
            <person name="Vilgalys R."/>
            <person name="Dunand C."/>
            <person name="Henrissat B."/>
            <person name="Grigoriev I.V."/>
            <person name="Hibbett D."/>
            <person name="Nagy L.G."/>
            <person name="Martin F.M."/>
        </authorList>
    </citation>
    <scope>NUCLEOTIDE SEQUENCE</scope>
    <source>
        <strain evidence="1">Prilba</strain>
    </source>
</reference>
<evidence type="ECO:0000313" key="2">
    <source>
        <dbReference type="Proteomes" id="UP000759537"/>
    </source>
</evidence>
<dbReference type="Proteomes" id="UP000759537">
    <property type="component" value="Unassembled WGS sequence"/>
</dbReference>
<reference evidence="1" key="1">
    <citation type="submission" date="2019-10" db="EMBL/GenBank/DDBJ databases">
        <authorList>
            <consortium name="DOE Joint Genome Institute"/>
            <person name="Kuo A."/>
            <person name="Miyauchi S."/>
            <person name="Kiss E."/>
            <person name="Drula E."/>
            <person name="Kohler A."/>
            <person name="Sanchez-Garcia M."/>
            <person name="Andreopoulos B."/>
            <person name="Barry K.W."/>
            <person name="Bonito G."/>
            <person name="Buee M."/>
            <person name="Carver A."/>
            <person name="Chen C."/>
            <person name="Cichocki N."/>
            <person name="Clum A."/>
            <person name="Culley D."/>
            <person name="Crous P.W."/>
            <person name="Fauchery L."/>
            <person name="Girlanda M."/>
            <person name="Hayes R."/>
            <person name="Keri Z."/>
            <person name="LaButti K."/>
            <person name="Lipzen A."/>
            <person name="Lombard V."/>
            <person name="Magnuson J."/>
            <person name="Maillard F."/>
            <person name="Morin E."/>
            <person name="Murat C."/>
            <person name="Nolan M."/>
            <person name="Ohm R."/>
            <person name="Pangilinan J."/>
            <person name="Pereira M."/>
            <person name="Perotto S."/>
            <person name="Peter M."/>
            <person name="Riley R."/>
            <person name="Sitrit Y."/>
            <person name="Stielow B."/>
            <person name="Szollosi G."/>
            <person name="Zifcakova L."/>
            <person name="Stursova M."/>
            <person name="Spatafora J.W."/>
            <person name="Tedersoo L."/>
            <person name="Vaario L.-M."/>
            <person name="Yamada A."/>
            <person name="Yan M."/>
            <person name="Wang P."/>
            <person name="Xu J."/>
            <person name="Bruns T."/>
            <person name="Baldrian P."/>
            <person name="Vilgalys R."/>
            <person name="Henrissat B."/>
            <person name="Grigoriev I.V."/>
            <person name="Hibbett D."/>
            <person name="Nagy L.G."/>
            <person name="Martin F.M."/>
        </authorList>
    </citation>
    <scope>NUCLEOTIDE SEQUENCE</scope>
    <source>
        <strain evidence="1">Prilba</strain>
    </source>
</reference>
<organism evidence="1 2">
    <name type="scientific">Russula ochroleuca</name>
    <dbReference type="NCBI Taxonomy" id="152965"/>
    <lineage>
        <taxon>Eukaryota</taxon>
        <taxon>Fungi</taxon>
        <taxon>Dikarya</taxon>
        <taxon>Basidiomycota</taxon>
        <taxon>Agaricomycotina</taxon>
        <taxon>Agaricomycetes</taxon>
        <taxon>Russulales</taxon>
        <taxon>Russulaceae</taxon>
        <taxon>Russula</taxon>
    </lineage>
</organism>
<dbReference type="AlphaFoldDB" id="A0A9P5JVY1"/>
<keyword evidence="2" id="KW-1185">Reference proteome</keyword>
<dbReference type="EMBL" id="WHVB01000054">
    <property type="protein sequence ID" value="KAF8464720.1"/>
    <property type="molecule type" value="Genomic_DNA"/>
</dbReference>
<proteinExistence type="predicted"/>
<comment type="caution">
    <text evidence="1">The sequence shown here is derived from an EMBL/GenBank/DDBJ whole genome shotgun (WGS) entry which is preliminary data.</text>
</comment>
<evidence type="ECO:0000313" key="1">
    <source>
        <dbReference type="EMBL" id="KAF8464720.1"/>
    </source>
</evidence>